<feature type="coiled-coil region" evidence="1">
    <location>
        <begin position="386"/>
        <end position="456"/>
    </location>
</feature>
<dbReference type="InterPro" id="IPR011990">
    <property type="entry name" value="TPR-like_helical_dom_sf"/>
</dbReference>
<feature type="transmembrane region" description="Helical" evidence="2">
    <location>
        <begin position="370"/>
        <end position="386"/>
    </location>
</feature>
<keyword evidence="1" id="KW-0175">Coiled coil</keyword>
<keyword evidence="2" id="KW-0812">Transmembrane</keyword>
<dbReference type="InterPro" id="IPR036388">
    <property type="entry name" value="WH-like_DNA-bd_sf"/>
</dbReference>
<dbReference type="SUPFAM" id="SSF48452">
    <property type="entry name" value="TPR-like"/>
    <property type="match status" value="1"/>
</dbReference>
<dbReference type="Gene3D" id="1.25.40.10">
    <property type="entry name" value="Tetratricopeptide repeat domain"/>
    <property type="match status" value="1"/>
</dbReference>
<dbReference type="EMBL" id="QFOI01000008">
    <property type="protein sequence ID" value="PZP52262.1"/>
    <property type="molecule type" value="Genomic_DNA"/>
</dbReference>
<evidence type="ECO:0000256" key="2">
    <source>
        <dbReference type="SAM" id="Phobius"/>
    </source>
</evidence>
<dbReference type="AlphaFoldDB" id="A0A2W5H9U7"/>
<dbReference type="SMART" id="SM00028">
    <property type="entry name" value="TPR"/>
    <property type="match status" value="4"/>
</dbReference>
<gene>
    <name evidence="3" type="ORF">DI598_01045</name>
</gene>
<dbReference type="GO" id="GO:0006355">
    <property type="term" value="P:regulation of DNA-templated transcription"/>
    <property type="evidence" value="ECO:0007669"/>
    <property type="project" value="InterPro"/>
</dbReference>
<feature type="non-terminal residue" evidence="3">
    <location>
        <position position="1"/>
    </location>
</feature>
<evidence type="ECO:0000256" key="1">
    <source>
        <dbReference type="SAM" id="Coils"/>
    </source>
</evidence>
<dbReference type="Proteomes" id="UP000249645">
    <property type="component" value="Unassembled WGS sequence"/>
</dbReference>
<comment type="caution">
    <text evidence="3">The sequence shown here is derived from an EMBL/GenBank/DDBJ whole genome shotgun (WGS) entry which is preliminary data.</text>
</comment>
<evidence type="ECO:0000313" key="3">
    <source>
        <dbReference type="EMBL" id="PZP52262.1"/>
    </source>
</evidence>
<dbReference type="InterPro" id="IPR016032">
    <property type="entry name" value="Sig_transdc_resp-reg_C-effctor"/>
</dbReference>
<sequence>DTFSDPKCKVLIEKLDGTLSQSGCLDSIRFNKILDSTLKENGVFKAQKEECIYNIFQAKQHFLVSSINDVSDSLFKATLQILEEKYANSNIYLWAMTNYGWYTYSARDMQTALQCYTKAMQLTATLPPSNIIDRANTHKYIGYFLGTINENKMAIEYLTKANSFYDKKNEPKLAAEIFDNISMYYGKLKDFEKSESNLDSAMVFAKIARDTIRMAKVLGNMAQINLYEGKLDEAIPLVEEDIALSIKMKDSLNLMFAYNLLANVYIGKEDAKSANQYLNQALAVAETKSFLKSDEFDILKKKLSLIRQYGIAGDTTPILLRMSGLQDIVDRTDGSNALKIAHLGFSNSLMMEKRQDMADSLNSERTTKRIYGVFAILLVAIVVWVIKKYQNNLKKREKDFESMLKSLEIEKIESEQKLAKAKQDVASYVVFLSERNKQISVLKEELDKQKKNISNEPSAWKINQILDMHLITEENWMHFKDAFIQENADFYRRLLNNYPGLTDSNMRIIFLSKLGLSNQEIANVLRVTYDAVKKAKQRLKSKFGISIVDFLMEK</sequence>
<keyword evidence="2" id="KW-0472">Membrane</keyword>
<dbReference type="SUPFAM" id="SSF46894">
    <property type="entry name" value="C-terminal effector domain of the bipartite response regulators"/>
    <property type="match status" value="1"/>
</dbReference>
<organism evidence="3 4">
    <name type="scientific">Pseudopedobacter saltans</name>
    <dbReference type="NCBI Taxonomy" id="151895"/>
    <lineage>
        <taxon>Bacteria</taxon>
        <taxon>Pseudomonadati</taxon>
        <taxon>Bacteroidota</taxon>
        <taxon>Sphingobacteriia</taxon>
        <taxon>Sphingobacteriales</taxon>
        <taxon>Sphingobacteriaceae</taxon>
        <taxon>Pseudopedobacter</taxon>
    </lineage>
</organism>
<name>A0A2W5H9U7_9SPHI</name>
<dbReference type="Pfam" id="PF13424">
    <property type="entry name" value="TPR_12"/>
    <property type="match status" value="1"/>
</dbReference>
<dbReference type="PANTHER" id="PTHR10098">
    <property type="entry name" value="RAPSYN-RELATED"/>
    <property type="match status" value="1"/>
</dbReference>
<accession>A0A2W5H9U7</accession>
<dbReference type="Gene3D" id="1.10.10.10">
    <property type="entry name" value="Winged helix-like DNA-binding domain superfamily/Winged helix DNA-binding domain"/>
    <property type="match status" value="1"/>
</dbReference>
<keyword evidence="2" id="KW-1133">Transmembrane helix</keyword>
<evidence type="ECO:0000313" key="4">
    <source>
        <dbReference type="Proteomes" id="UP000249645"/>
    </source>
</evidence>
<protein>
    <submittedName>
        <fullName evidence="3">Uncharacterized protein</fullName>
    </submittedName>
</protein>
<reference evidence="3 4" key="1">
    <citation type="submission" date="2017-11" db="EMBL/GenBank/DDBJ databases">
        <title>Infants hospitalized years apart are colonized by the same room-sourced microbial strains.</title>
        <authorList>
            <person name="Brooks B."/>
            <person name="Olm M.R."/>
            <person name="Firek B.A."/>
            <person name="Baker R."/>
            <person name="Thomas B.C."/>
            <person name="Morowitz M.J."/>
            <person name="Banfield J.F."/>
        </authorList>
    </citation>
    <scope>NUCLEOTIDE SEQUENCE [LARGE SCALE GENOMIC DNA]</scope>
    <source>
        <strain evidence="3">S2_009_000_R2_76</strain>
    </source>
</reference>
<proteinExistence type="predicted"/>
<dbReference type="GO" id="GO:0003677">
    <property type="term" value="F:DNA binding"/>
    <property type="evidence" value="ECO:0007669"/>
    <property type="project" value="InterPro"/>
</dbReference>
<dbReference type="InterPro" id="IPR019734">
    <property type="entry name" value="TPR_rpt"/>
</dbReference>